<evidence type="ECO:0000313" key="3">
    <source>
        <dbReference type="Proteomes" id="UP001148838"/>
    </source>
</evidence>
<keyword evidence="1" id="KW-1133">Transmembrane helix</keyword>
<sequence>MTKIKVYKTLVRPVVTFGSETWTFTKKEENSLRSFERKIQRRIFVLVSDHQGWRIRSNNELLNLIEGQDVKFIKAQRLRWLGHVNKMPETRTPIKMLTGRLYNTRRKGIPKLRWMDGISKDLEIMGVRGWTNMVKDRVRWKVVVKETKTHPSVMPGFPDMNCPFQRTRSQQLIVHEAALKLLSSVEDAVPFSEEEDLDFRLREIFLWGTLFAPLPSSRLAAKAGPVRVFGIGVLGAGALAVLVPFGAWFSSYHIAIRFAQGLFTSLMLAGSEFQSLGRAIVKEDEYEEVRWDGSYVSCLEELQKSQRAIEASTVDYGRSGSVASSDGWRLGESRNLWCRDLRVKGCSRIQARELRTDAIDLRKRYFKREMEGSLRASSEFGAIAESLRLNHVLEEWS</sequence>
<proteinExistence type="predicted"/>
<evidence type="ECO:0000256" key="1">
    <source>
        <dbReference type="SAM" id="Phobius"/>
    </source>
</evidence>
<evidence type="ECO:0000313" key="2">
    <source>
        <dbReference type="EMBL" id="KAJ4438666.1"/>
    </source>
</evidence>
<accession>A0ABQ8SY07</accession>
<keyword evidence="1" id="KW-0472">Membrane</keyword>
<dbReference type="Proteomes" id="UP001148838">
    <property type="component" value="Unassembled WGS sequence"/>
</dbReference>
<reference evidence="2 3" key="1">
    <citation type="journal article" date="2022" name="Allergy">
        <title>Genome assembly and annotation of Periplaneta americana reveal a comprehensive cockroach allergen profile.</title>
        <authorList>
            <person name="Wang L."/>
            <person name="Xiong Q."/>
            <person name="Saelim N."/>
            <person name="Wang L."/>
            <person name="Nong W."/>
            <person name="Wan A.T."/>
            <person name="Shi M."/>
            <person name="Liu X."/>
            <person name="Cao Q."/>
            <person name="Hui J.H.L."/>
            <person name="Sookrung N."/>
            <person name="Leung T.F."/>
            <person name="Tungtrongchitr A."/>
            <person name="Tsui S.K.W."/>
        </authorList>
    </citation>
    <scope>NUCLEOTIDE SEQUENCE [LARGE SCALE GENOMIC DNA]</scope>
    <source>
        <strain evidence="2">PWHHKU_190912</strain>
    </source>
</reference>
<dbReference type="PANTHER" id="PTHR47027">
    <property type="entry name" value="REVERSE TRANSCRIPTASE DOMAIN-CONTAINING PROTEIN"/>
    <property type="match status" value="1"/>
</dbReference>
<keyword evidence="1" id="KW-0812">Transmembrane</keyword>
<keyword evidence="3" id="KW-1185">Reference proteome</keyword>
<comment type="caution">
    <text evidence="2">The sequence shown here is derived from an EMBL/GenBank/DDBJ whole genome shotgun (WGS) entry which is preliminary data.</text>
</comment>
<dbReference type="InterPro" id="IPR027378">
    <property type="entry name" value="Nucleotide_channel_N"/>
</dbReference>
<protein>
    <submittedName>
        <fullName evidence="2">Uncharacterized protein</fullName>
    </submittedName>
</protein>
<dbReference type="PANTHER" id="PTHR47027:SF20">
    <property type="entry name" value="REVERSE TRANSCRIPTASE-LIKE PROTEIN WITH RNA-DIRECTED DNA POLYMERASE DOMAIN"/>
    <property type="match status" value="1"/>
</dbReference>
<gene>
    <name evidence="2" type="ORF">ANN_14613</name>
</gene>
<name>A0ABQ8SY07_PERAM</name>
<dbReference type="Gene3D" id="1.20.120.540">
    <property type="entry name" value="Voltage-gated potassium channels"/>
    <property type="match status" value="1"/>
</dbReference>
<dbReference type="EMBL" id="JAJSOF020000019">
    <property type="protein sequence ID" value="KAJ4438666.1"/>
    <property type="molecule type" value="Genomic_DNA"/>
</dbReference>
<feature type="transmembrane region" description="Helical" evidence="1">
    <location>
        <begin position="228"/>
        <end position="248"/>
    </location>
</feature>
<organism evidence="2 3">
    <name type="scientific">Periplaneta americana</name>
    <name type="common">American cockroach</name>
    <name type="synonym">Blatta americana</name>
    <dbReference type="NCBI Taxonomy" id="6978"/>
    <lineage>
        <taxon>Eukaryota</taxon>
        <taxon>Metazoa</taxon>
        <taxon>Ecdysozoa</taxon>
        <taxon>Arthropoda</taxon>
        <taxon>Hexapoda</taxon>
        <taxon>Insecta</taxon>
        <taxon>Pterygota</taxon>
        <taxon>Neoptera</taxon>
        <taxon>Polyneoptera</taxon>
        <taxon>Dictyoptera</taxon>
        <taxon>Blattodea</taxon>
        <taxon>Blattoidea</taxon>
        <taxon>Blattidae</taxon>
        <taxon>Blattinae</taxon>
        <taxon>Periplaneta</taxon>
    </lineage>
</organism>